<dbReference type="EMBL" id="NUYN01000006">
    <property type="protein sequence ID" value="PFN28501.1"/>
    <property type="molecule type" value="Genomic_DNA"/>
</dbReference>
<sequence>MHYVSHVFNSIEALILVNRMEHQTLLFVLIFATGFFIFSIFFSMLWRKKCFRGPIEWIMRKLAG</sequence>
<evidence type="ECO:0000259" key="1">
    <source>
        <dbReference type="Pfam" id="PF04235"/>
    </source>
</evidence>
<dbReference type="InterPro" id="IPR007349">
    <property type="entry name" value="DUF418"/>
</dbReference>
<evidence type="ECO:0000313" key="2">
    <source>
        <dbReference type="EMBL" id="PFN28501.1"/>
    </source>
</evidence>
<reference evidence="2 3" key="1">
    <citation type="submission" date="2017-09" db="EMBL/GenBank/DDBJ databases">
        <title>Large-scale bioinformatics analysis of Bacillus genomes uncovers conserved roles of natural products in bacterial physiology.</title>
        <authorList>
            <consortium name="Agbiome Team Llc"/>
            <person name="Bleich R.M."/>
            <person name="Grubbs K.J."/>
            <person name="Santa Maria K.C."/>
            <person name="Allen S.E."/>
            <person name="Farag S."/>
            <person name="Shank E.A."/>
            <person name="Bowers A."/>
        </authorList>
    </citation>
    <scope>NUCLEOTIDE SEQUENCE [LARGE SCALE GENOMIC DNA]</scope>
    <source>
        <strain evidence="2 3">AFS076905</strain>
    </source>
</reference>
<name>A0A2A8RBN5_BACCE</name>
<organism evidence="2 3">
    <name type="scientific">Bacillus cereus</name>
    <dbReference type="NCBI Taxonomy" id="1396"/>
    <lineage>
        <taxon>Bacteria</taxon>
        <taxon>Bacillati</taxon>
        <taxon>Bacillota</taxon>
        <taxon>Bacilli</taxon>
        <taxon>Bacillales</taxon>
        <taxon>Bacillaceae</taxon>
        <taxon>Bacillus</taxon>
        <taxon>Bacillus cereus group</taxon>
    </lineage>
</organism>
<comment type="caution">
    <text evidence="2">The sequence shown here is derived from an EMBL/GenBank/DDBJ whole genome shotgun (WGS) entry which is preliminary data.</text>
</comment>
<feature type="domain" description="DUF418" evidence="1">
    <location>
        <begin position="24"/>
        <end position="63"/>
    </location>
</feature>
<protein>
    <recommendedName>
        <fullName evidence="1">DUF418 domain-containing protein</fullName>
    </recommendedName>
</protein>
<gene>
    <name evidence="2" type="ORF">COJ50_04485</name>
</gene>
<evidence type="ECO:0000313" key="3">
    <source>
        <dbReference type="Proteomes" id="UP000225182"/>
    </source>
</evidence>
<dbReference type="Proteomes" id="UP000225182">
    <property type="component" value="Unassembled WGS sequence"/>
</dbReference>
<proteinExistence type="predicted"/>
<dbReference type="Pfam" id="PF04235">
    <property type="entry name" value="DUF418"/>
    <property type="match status" value="1"/>
</dbReference>
<accession>A0A2A8RBN5</accession>
<dbReference type="AlphaFoldDB" id="A0A2A8RBN5"/>